<comment type="caution">
    <text evidence="1">The sequence shown here is derived from an EMBL/GenBank/DDBJ whole genome shotgun (WGS) entry which is preliminary data.</text>
</comment>
<dbReference type="EMBL" id="JALNTZ010000009">
    <property type="protein sequence ID" value="KAJ3640755.1"/>
    <property type="molecule type" value="Genomic_DNA"/>
</dbReference>
<protein>
    <submittedName>
        <fullName evidence="1">Uncharacterized protein</fullName>
    </submittedName>
</protein>
<reference evidence="1" key="1">
    <citation type="journal article" date="2023" name="G3 (Bethesda)">
        <title>Whole genome assemblies of Zophobas morio and Tenebrio molitor.</title>
        <authorList>
            <person name="Kaur S."/>
            <person name="Stinson S.A."/>
            <person name="diCenzo G.C."/>
        </authorList>
    </citation>
    <scope>NUCLEOTIDE SEQUENCE</scope>
    <source>
        <strain evidence="1">QUZm001</strain>
    </source>
</reference>
<gene>
    <name evidence="1" type="ORF">Zmor_027298</name>
</gene>
<sequence length="105" mass="12087">MTKCRLLVRCHNQKRIFLSHLAGPFSIRGSSWMLSNSIQYQSRFLGGKGEGNKDPTAMRRQHFDVGIGMQSLDHNVILENFQNYCDTRGCTYDRIVQHFPVVVIN</sequence>
<dbReference type="Proteomes" id="UP001168821">
    <property type="component" value="Unassembled WGS sequence"/>
</dbReference>
<dbReference type="AlphaFoldDB" id="A0AA38HN33"/>
<accession>A0AA38HN33</accession>
<organism evidence="1 2">
    <name type="scientific">Zophobas morio</name>
    <dbReference type="NCBI Taxonomy" id="2755281"/>
    <lineage>
        <taxon>Eukaryota</taxon>
        <taxon>Metazoa</taxon>
        <taxon>Ecdysozoa</taxon>
        <taxon>Arthropoda</taxon>
        <taxon>Hexapoda</taxon>
        <taxon>Insecta</taxon>
        <taxon>Pterygota</taxon>
        <taxon>Neoptera</taxon>
        <taxon>Endopterygota</taxon>
        <taxon>Coleoptera</taxon>
        <taxon>Polyphaga</taxon>
        <taxon>Cucujiformia</taxon>
        <taxon>Tenebrionidae</taxon>
        <taxon>Zophobas</taxon>
    </lineage>
</organism>
<evidence type="ECO:0000313" key="1">
    <source>
        <dbReference type="EMBL" id="KAJ3640755.1"/>
    </source>
</evidence>
<evidence type="ECO:0000313" key="2">
    <source>
        <dbReference type="Proteomes" id="UP001168821"/>
    </source>
</evidence>
<keyword evidence="2" id="KW-1185">Reference proteome</keyword>
<proteinExistence type="predicted"/>
<name>A0AA38HN33_9CUCU</name>